<dbReference type="SUPFAM" id="SSF50978">
    <property type="entry name" value="WD40 repeat-like"/>
    <property type="match status" value="1"/>
</dbReference>
<protein>
    <recommendedName>
        <fullName evidence="4">ASTRA-associated protein 1</fullName>
    </recommendedName>
</protein>
<keyword evidence="2" id="KW-0677">Repeat</keyword>
<evidence type="ECO:0000313" key="6">
    <source>
        <dbReference type="EMBL" id="RSH81931.1"/>
    </source>
</evidence>
<dbReference type="OrthoDB" id="7668193at2759"/>
<accession>A0A427XT58</accession>
<feature type="compositionally biased region" description="Acidic residues" evidence="5">
    <location>
        <begin position="272"/>
        <end position="285"/>
    </location>
</feature>
<evidence type="ECO:0000256" key="3">
    <source>
        <dbReference type="ARBA" id="ARBA00037931"/>
    </source>
</evidence>
<dbReference type="Pfam" id="PF00400">
    <property type="entry name" value="WD40"/>
    <property type="match status" value="1"/>
</dbReference>
<dbReference type="SMART" id="SM00320">
    <property type="entry name" value="WD40"/>
    <property type="match status" value="3"/>
</dbReference>
<dbReference type="Gene3D" id="2.130.10.10">
    <property type="entry name" value="YVTN repeat-like/Quinoprotein amine dehydrogenase"/>
    <property type="match status" value="1"/>
</dbReference>
<evidence type="ECO:0000256" key="4">
    <source>
        <dbReference type="ARBA" id="ARBA00040563"/>
    </source>
</evidence>
<organism evidence="6 7">
    <name type="scientific">Apiotrichum porosum</name>
    <dbReference type="NCBI Taxonomy" id="105984"/>
    <lineage>
        <taxon>Eukaryota</taxon>
        <taxon>Fungi</taxon>
        <taxon>Dikarya</taxon>
        <taxon>Basidiomycota</taxon>
        <taxon>Agaricomycotina</taxon>
        <taxon>Tremellomycetes</taxon>
        <taxon>Trichosporonales</taxon>
        <taxon>Trichosporonaceae</taxon>
        <taxon>Apiotrichum</taxon>
    </lineage>
</organism>
<comment type="similarity">
    <text evidence="3">Belongs to the WD repeat ASA1 family.</text>
</comment>
<dbReference type="InterPro" id="IPR001680">
    <property type="entry name" value="WD40_rpt"/>
</dbReference>
<keyword evidence="7" id="KW-1185">Reference proteome</keyword>
<sequence length="312" mass="33028">MPCNSLNFCHFSLAHFGTTQTLPAAPAGSVKGKGKATEVEGLLALPNLTDSEFIDIYHVPSLARVHAAINFAPKSKAIEAPRAGLVMALHIAVLPDRIALVAAYEDGRAEVWSCSLEHVGTPWDGRKATSGDDKPWTLLWCGKAHNEAVMAMAVDPSFERAFTVSADHLLCRIDLVSVLTGTTTTNPISSYSTKQVGNSALAISSDGKVVAVGGWDGRIRLFSAATFKPLGTLAYHRESVQALVFGNRESGLLGASGGGRGVDDDEASVLEIGDDESDSDDDVDADVGPREGWLTSAGKDRRIALWSLHFGA</sequence>
<dbReference type="PANTHER" id="PTHR19854">
    <property type="entry name" value="TRANSDUCIN BETA-LIKE 3"/>
    <property type="match status" value="1"/>
</dbReference>
<dbReference type="PANTHER" id="PTHR19854:SF1">
    <property type="entry name" value="GUANINE NUCLEOTIDE-BINDING PROTEIN SUBUNIT BETA-LIKE PROTEIN 1"/>
    <property type="match status" value="1"/>
</dbReference>
<name>A0A427XT58_9TREE</name>
<comment type="caution">
    <text evidence="6">The sequence shown here is derived from an EMBL/GenBank/DDBJ whole genome shotgun (WGS) entry which is preliminary data.</text>
</comment>
<dbReference type="Proteomes" id="UP000279236">
    <property type="component" value="Unassembled WGS sequence"/>
</dbReference>
<evidence type="ECO:0000256" key="1">
    <source>
        <dbReference type="ARBA" id="ARBA00022574"/>
    </source>
</evidence>
<proteinExistence type="inferred from homology"/>
<gene>
    <name evidence="6" type="primary">ASA1</name>
    <name evidence="6" type="ORF">EHS24_008128</name>
</gene>
<dbReference type="InterPro" id="IPR036322">
    <property type="entry name" value="WD40_repeat_dom_sf"/>
</dbReference>
<feature type="region of interest" description="Disordered" evidence="5">
    <location>
        <begin position="272"/>
        <end position="292"/>
    </location>
</feature>
<dbReference type="InterPro" id="IPR015943">
    <property type="entry name" value="WD40/YVTN_repeat-like_dom_sf"/>
</dbReference>
<evidence type="ECO:0000313" key="7">
    <source>
        <dbReference type="Proteomes" id="UP000279236"/>
    </source>
</evidence>
<dbReference type="EMBL" id="RSCE01000006">
    <property type="protein sequence ID" value="RSH81931.1"/>
    <property type="molecule type" value="Genomic_DNA"/>
</dbReference>
<dbReference type="AlphaFoldDB" id="A0A427XT58"/>
<evidence type="ECO:0000256" key="5">
    <source>
        <dbReference type="SAM" id="MobiDB-lite"/>
    </source>
</evidence>
<dbReference type="RefSeq" id="XP_028476386.1">
    <property type="nucleotide sequence ID" value="XM_028623453.1"/>
</dbReference>
<reference evidence="6 7" key="1">
    <citation type="submission" date="2018-11" db="EMBL/GenBank/DDBJ databases">
        <title>Genome sequence of Apiotrichum porosum DSM 27194.</title>
        <authorList>
            <person name="Aliyu H."/>
            <person name="Gorte O."/>
            <person name="Ochsenreither K."/>
        </authorList>
    </citation>
    <scope>NUCLEOTIDE SEQUENCE [LARGE SCALE GENOMIC DNA]</scope>
    <source>
        <strain evidence="6 7">DSM 27194</strain>
    </source>
</reference>
<dbReference type="STRING" id="105984.A0A427XT58"/>
<evidence type="ECO:0000256" key="2">
    <source>
        <dbReference type="ARBA" id="ARBA00022737"/>
    </source>
</evidence>
<keyword evidence="1" id="KW-0853">WD repeat</keyword>
<dbReference type="GeneID" id="39592671"/>